<evidence type="ECO:0000259" key="3">
    <source>
        <dbReference type="SMART" id="SM00849"/>
    </source>
</evidence>
<feature type="chain" id="PRO_5026841008" evidence="2">
    <location>
        <begin position="20"/>
        <end position="323"/>
    </location>
</feature>
<dbReference type="GO" id="GO:0016787">
    <property type="term" value="F:hydrolase activity"/>
    <property type="evidence" value="ECO:0007669"/>
    <property type="project" value="UniProtKB-KW"/>
</dbReference>
<proteinExistence type="inferred from homology"/>
<dbReference type="Pfam" id="PF00753">
    <property type="entry name" value="Lactamase_B"/>
    <property type="match status" value="1"/>
</dbReference>
<evidence type="ECO:0000313" key="4">
    <source>
        <dbReference type="EMBL" id="QHV98258.1"/>
    </source>
</evidence>
<dbReference type="InterPro" id="IPR001279">
    <property type="entry name" value="Metallo-B-lactamas"/>
</dbReference>
<feature type="signal peptide" evidence="2">
    <location>
        <begin position="1"/>
        <end position="19"/>
    </location>
</feature>
<dbReference type="PANTHER" id="PTHR42951">
    <property type="entry name" value="METALLO-BETA-LACTAMASE DOMAIN-CONTAINING"/>
    <property type="match status" value="1"/>
</dbReference>
<dbReference type="InterPro" id="IPR036866">
    <property type="entry name" value="RibonucZ/Hydroxyglut_hydro"/>
</dbReference>
<organism evidence="4 5">
    <name type="scientific">Spirosoma endbachense</name>
    <dbReference type="NCBI Taxonomy" id="2666025"/>
    <lineage>
        <taxon>Bacteria</taxon>
        <taxon>Pseudomonadati</taxon>
        <taxon>Bacteroidota</taxon>
        <taxon>Cytophagia</taxon>
        <taxon>Cytophagales</taxon>
        <taxon>Cytophagaceae</taxon>
        <taxon>Spirosoma</taxon>
    </lineage>
</organism>
<keyword evidence="2" id="KW-0732">Signal</keyword>
<evidence type="ECO:0000313" key="5">
    <source>
        <dbReference type="Proteomes" id="UP000464577"/>
    </source>
</evidence>
<dbReference type="GO" id="GO:0017001">
    <property type="term" value="P:antibiotic catabolic process"/>
    <property type="evidence" value="ECO:0007669"/>
    <property type="project" value="UniProtKB-ARBA"/>
</dbReference>
<accession>A0A6P1W0Y8</accession>
<dbReference type="EMBL" id="CP045997">
    <property type="protein sequence ID" value="QHV98258.1"/>
    <property type="molecule type" value="Genomic_DNA"/>
</dbReference>
<keyword evidence="4" id="KW-0378">Hydrolase</keyword>
<dbReference type="SUPFAM" id="SSF56281">
    <property type="entry name" value="Metallo-hydrolase/oxidoreductase"/>
    <property type="match status" value="1"/>
</dbReference>
<sequence length="323" mass="36183">MKGLRALYCLLVLTLPARAQVKDAGEPKENTQYIDTLALSMGSIPEKLIKIHENIYIISPNGIAGNTGVFVGDNGVYLIDNQWSVLANRIKQLLQTITSKPIKAIINTHYHFDHTNGNIAFGAEKIPIVAHANTRLRMMAKQVIRGHVYEVQQPYPAQALPTITFTDKAEFHEGNETIELLYFKNAHTDGDAVAHFKRADIYHTGDIFVTYGLPVIDEDAGGTIFSMIEAVDTLLARADDNTRFIPGHGPLCSKKELLVYRNVLAFIRDQVMILYRKGKPLAEIIKETKAKLDPNLSVTSQEKFIAQVYRMAQSHIKSRAKRE</sequence>
<dbReference type="KEGG" id="senf:GJR95_26085"/>
<gene>
    <name evidence="4" type="ORF">GJR95_26085</name>
</gene>
<dbReference type="RefSeq" id="WP_162388671.1">
    <property type="nucleotide sequence ID" value="NZ_CP045997.1"/>
</dbReference>
<evidence type="ECO:0000256" key="2">
    <source>
        <dbReference type="SAM" id="SignalP"/>
    </source>
</evidence>
<dbReference type="AlphaFoldDB" id="A0A6P1W0Y8"/>
<dbReference type="CDD" id="cd16282">
    <property type="entry name" value="metallo-hydrolase-like_MBL-fold"/>
    <property type="match status" value="1"/>
</dbReference>
<dbReference type="SMART" id="SM00849">
    <property type="entry name" value="Lactamase_B"/>
    <property type="match status" value="1"/>
</dbReference>
<feature type="domain" description="Metallo-beta-lactamase" evidence="3">
    <location>
        <begin position="65"/>
        <end position="248"/>
    </location>
</feature>
<dbReference type="Gene3D" id="3.60.15.10">
    <property type="entry name" value="Ribonuclease Z/Hydroxyacylglutathione hydrolase-like"/>
    <property type="match status" value="1"/>
</dbReference>
<comment type="similarity">
    <text evidence="1">Belongs to the metallo-beta-lactamase superfamily. Class-B beta-lactamase family.</text>
</comment>
<name>A0A6P1W0Y8_9BACT</name>
<dbReference type="InterPro" id="IPR050855">
    <property type="entry name" value="NDM-1-like"/>
</dbReference>
<reference evidence="4 5" key="1">
    <citation type="submission" date="2019-11" db="EMBL/GenBank/DDBJ databases">
        <title>Spirosoma endbachense sp. nov., isolated from a natural salt meadow.</title>
        <authorList>
            <person name="Rojas J."/>
            <person name="Ambika Manirajan B."/>
            <person name="Ratering S."/>
            <person name="Suarez C."/>
            <person name="Geissler-Plaum R."/>
            <person name="Schnell S."/>
        </authorList>
    </citation>
    <scope>NUCLEOTIDE SEQUENCE [LARGE SCALE GENOMIC DNA]</scope>
    <source>
        <strain evidence="4 5">I-24</strain>
    </source>
</reference>
<evidence type="ECO:0000256" key="1">
    <source>
        <dbReference type="ARBA" id="ARBA00005250"/>
    </source>
</evidence>
<dbReference type="Proteomes" id="UP000464577">
    <property type="component" value="Chromosome"/>
</dbReference>
<protein>
    <submittedName>
        <fullName evidence="4">MBL fold metallo-hydrolase</fullName>
    </submittedName>
</protein>
<dbReference type="PANTHER" id="PTHR42951:SF4">
    <property type="entry name" value="ACYL-COENZYME A THIOESTERASE MBLAC2"/>
    <property type="match status" value="1"/>
</dbReference>
<keyword evidence="5" id="KW-1185">Reference proteome</keyword>